<dbReference type="Proteomes" id="UP000235220">
    <property type="component" value="Chromosome 14"/>
</dbReference>
<gene>
    <name evidence="7" type="primary">LOC109013019</name>
</gene>
<keyword evidence="4" id="KW-0539">Nucleus</keyword>
<accession>A0A2I4H2V7</accession>
<evidence type="ECO:0000256" key="2">
    <source>
        <dbReference type="ARBA" id="ARBA00023015"/>
    </source>
</evidence>
<dbReference type="GO" id="GO:0006355">
    <property type="term" value="P:regulation of DNA-templated transcription"/>
    <property type="evidence" value="ECO:0000318"/>
    <property type="project" value="GO_Central"/>
</dbReference>
<dbReference type="GO" id="GO:0043565">
    <property type="term" value="F:sequence-specific DNA binding"/>
    <property type="evidence" value="ECO:0000318"/>
    <property type="project" value="GO_Central"/>
</dbReference>
<comment type="subcellular location">
    <subcellularLocation>
        <location evidence="1">Nucleus</location>
    </subcellularLocation>
</comment>
<dbReference type="GO" id="GO:0003700">
    <property type="term" value="F:DNA-binding transcription factor activity"/>
    <property type="evidence" value="ECO:0000318"/>
    <property type="project" value="GO_Central"/>
</dbReference>
<dbReference type="GO" id="GO:0005634">
    <property type="term" value="C:nucleus"/>
    <property type="evidence" value="ECO:0000318"/>
    <property type="project" value="GO_Central"/>
</dbReference>
<feature type="region of interest" description="VHIID" evidence="5">
    <location>
        <begin position="405"/>
        <end position="470"/>
    </location>
</feature>
<dbReference type="OrthoDB" id="47276at2759"/>
<comment type="caution">
    <text evidence="5">Lacks conserved residue(s) required for the propagation of feature annotation.</text>
</comment>
<evidence type="ECO:0000256" key="5">
    <source>
        <dbReference type="PROSITE-ProRule" id="PRU01191"/>
    </source>
</evidence>
<protein>
    <submittedName>
        <fullName evidence="7">Scarecrow-like protein 14</fullName>
    </submittedName>
</protein>
<dbReference type="STRING" id="51240.A0A2I4H2V7"/>
<dbReference type="PROSITE" id="PS50985">
    <property type="entry name" value="GRAS"/>
    <property type="match status" value="1"/>
</dbReference>
<dbReference type="Pfam" id="PF03514">
    <property type="entry name" value="GRAS"/>
    <property type="match status" value="1"/>
</dbReference>
<dbReference type="PANTHER" id="PTHR31636">
    <property type="entry name" value="OSJNBA0084A10.13 PROTEIN-RELATED"/>
    <property type="match status" value="1"/>
</dbReference>
<reference evidence="7" key="1">
    <citation type="submission" date="2025-08" db="UniProtKB">
        <authorList>
            <consortium name="RefSeq"/>
        </authorList>
    </citation>
    <scope>IDENTIFICATION</scope>
    <source>
        <tissue evidence="7">Leaves</tissue>
    </source>
</reference>
<keyword evidence="2" id="KW-0805">Transcription regulation</keyword>
<feature type="region of interest" description="Leucine repeat II (LRII)" evidence="5">
    <location>
        <begin position="486"/>
        <end position="518"/>
    </location>
</feature>
<name>A0A2I4H2V7_JUGRE</name>
<proteinExistence type="inferred from homology"/>
<dbReference type="Gramene" id="Jr14_10940_p1">
    <property type="protein sequence ID" value="cds.Jr14_10940_p1"/>
    <property type="gene ID" value="Jr14_10940"/>
</dbReference>
<dbReference type="InterPro" id="IPR005202">
    <property type="entry name" value="TF_GRAS"/>
</dbReference>
<feature type="region of interest" description="SAW" evidence="5">
    <location>
        <begin position="624"/>
        <end position="699"/>
    </location>
</feature>
<feature type="region of interest" description="Leucine repeat I (LRI)" evidence="5">
    <location>
        <begin position="326"/>
        <end position="386"/>
    </location>
</feature>
<dbReference type="RefSeq" id="XP_018850477.1">
    <property type="nucleotide sequence ID" value="XM_018994932.1"/>
</dbReference>
<organism evidence="6 7">
    <name type="scientific">Juglans regia</name>
    <name type="common">English walnut</name>
    <dbReference type="NCBI Taxonomy" id="51240"/>
    <lineage>
        <taxon>Eukaryota</taxon>
        <taxon>Viridiplantae</taxon>
        <taxon>Streptophyta</taxon>
        <taxon>Embryophyta</taxon>
        <taxon>Tracheophyta</taxon>
        <taxon>Spermatophyta</taxon>
        <taxon>Magnoliopsida</taxon>
        <taxon>eudicotyledons</taxon>
        <taxon>Gunneridae</taxon>
        <taxon>Pentapetalae</taxon>
        <taxon>rosids</taxon>
        <taxon>fabids</taxon>
        <taxon>Fagales</taxon>
        <taxon>Juglandaceae</taxon>
        <taxon>Juglans</taxon>
    </lineage>
</organism>
<evidence type="ECO:0000256" key="4">
    <source>
        <dbReference type="ARBA" id="ARBA00023242"/>
    </source>
</evidence>
<evidence type="ECO:0000313" key="7">
    <source>
        <dbReference type="RefSeq" id="XP_018850477.1"/>
    </source>
</evidence>
<keyword evidence="3" id="KW-0804">Transcription</keyword>
<dbReference type="KEGG" id="jre:109013019"/>
<dbReference type="GeneID" id="109013019"/>
<evidence type="ECO:0000313" key="6">
    <source>
        <dbReference type="Proteomes" id="UP000235220"/>
    </source>
</evidence>
<evidence type="ECO:0000256" key="3">
    <source>
        <dbReference type="ARBA" id="ARBA00023163"/>
    </source>
</evidence>
<evidence type="ECO:0000256" key="1">
    <source>
        <dbReference type="ARBA" id="ARBA00004123"/>
    </source>
</evidence>
<keyword evidence="6" id="KW-1185">Reference proteome</keyword>
<dbReference type="AlphaFoldDB" id="A0A2I4H2V7"/>
<sequence length="701" mass="79405">MSSTRGHHSEQSDSPVAVLNYISQILMEEGLEGATCRFPDAALQAAEKPFYDVLGEKYPSLINQIPSHQNRVSTVNKCNCFCNYYGCKSIVHANKAIESSLICDLSQQKSSCVIASPAEFPFQSNFQSNSLSCLQSISLPSNFGNNINGSAPPLCTPLAPGSIRGSQLFLQPKDVIKETWGFLPHGRKHDSILSFENNRLFPLELMEKNPESVVHAAEKGKRDHSPGGMEWKEMITSTIINSSVDEPRSWRNKHLALNNEAPERSEMFEKLLLFSSTEEDEFETYTLQALMQNGRGTMLHQAGKQKGARNGRTTGKKERANKRDLVDLRSLLMHCAEAVGGNDLKGANELLSQIRQHSSPSGDGSQRLAHCFANALEARLVGSGSEVYAALAAKNISSLYIFQAFRLLLSACPFMRMSTFFATQTIMDLSQKATKLHIIHFGILYGFQWPELIQNLSERPGGPPVLRITGIDFPQPGSRPAARIEETGRRLASYCERFKVPFEYNAIAQKWETIQLEDLKINRDEVIVVNCLYQFRYLQDETVVLSSHRDTVLKLIKMIKPDVFIHGIVNGSYNAPFFTSRFREALHYFSALFDMLDANLRREDQDRMVFEQEIYGKEVLNVIACEGEKRVERPETYKQWQVRNLRAGLRQLPLNQEIMKKVETQVKLCYHKDFLVDEDRHWMLQGWKGRILCALSCWKTA</sequence>
<comment type="similarity">
    <text evidence="5">Belongs to the GRAS family.</text>
</comment>